<reference evidence="1" key="1">
    <citation type="submission" date="2014-11" db="EMBL/GenBank/DDBJ databases">
        <authorList>
            <person name="Amaro Gonzalez C."/>
        </authorList>
    </citation>
    <scope>NUCLEOTIDE SEQUENCE</scope>
</reference>
<sequence>MIHMHFGCVDSPAHVYFAHLCHNQYRSYFNGQSREAAQAVCSQTAMADGNDNQLFFIKCQQSRAISTFIFYKHAI</sequence>
<proteinExistence type="predicted"/>
<name>A0A0E9WRS7_ANGAN</name>
<reference evidence="1" key="2">
    <citation type="journal article" date="2015" name="Fish Shellfish Immunol.">
        <title>Early steps in the European eel (Anguilla anguilla)-Vibrio vulnificus interaction in the gills: Role of the RtxA13 toxin.</title>
        <authorList>
            <person name="Callol A."/>
            <person name="Pajuelo D."/>
            <person name="Ebbesson L."/>
            <person name="Teles M."/>
            <person name="MacKenzie S."/>
            <person name="Amaro C."/>
        </authorList>
    </citation>
    <scope>NUCLEOTIDE SEQUENCE</scope>
</reference>
<dbReference type="AlphaFoldDB" id="A0A0E9WRS7"/>
<protein>
    <submittedName>
        <fullName evidence="1">Uncharacterized protein</fullName>
    </submittedName>
</protein>
<dbReference type="EMBL" id="GBXM01015596">
    <property type="protein sequence ID" value="JAH92981.1"/>
    <property type="molecule type" value="Transcribed_RNA"/>
</dbReference>
<evidence type="ECO:0000313" key="1">
    <source>
        <dbReference type="EMBL" id="JAH92981.1"/>
    </source>
</evidence>
<organism evidence="1">
    <name type="scientific">Anguilla anguilla</name>
    <name type="common">European freshwater eel</name>
    <name type="synonym">Muraena anguilla</name>
    <dbReference type="NCBI Taxonomy" id="7936"/>
    <lineage>
        <taxon>Eukaryota</taxon>
        <taxon>Metazoa</taxon>
        <taxon>Chordata</taxon>
        <taxon>Craniata</taxon>
        <taxon>Vertebrata</taxon>
        <taxon>Euteleostomi</taxon>
        <taxon>Actinopterygii</taxon>
        <taxon>Neopterygii</taxon>
        <taxon>Teleostei</taxon>
        <taxon>Anguilliformes</taxon>
        <taxon>Anguillidae</taxon>
        <taxon>Anguilla</taxon>
    </lineage>
</organism>
<accession>A0A0E9WRS7</accession>